<organism evidence="2 3">
    <name type="scientific">Acinetobacter calcoaceticus</name>
    <dbReference type="NCBI Taxonomy" id="471"/>
    <lineage>
        <taxon>Bacteria</taxon>
        <taxon>Pseudomonadati</taxon>
        <taxon>Pseudomonadota</taxon>
        <taxon>Gammaproteobacteria</taxon>
        <taxon>Moraxellales</taxon>
        <taxon>Moraxellaceae</taxon>
        <taxon>Acinetobacter</taxon>
        <taxon>Acinetobacter calcoaceticus/baumannii complex</taxon>
    </lineage>
</organism>
<reference evidence="2 3" key="1">
    <citation type="submission" date="2019-03" db="EMBL/GenBank/DDBJ databases">
        <title>Genomic analyses of the natural microbiome of Caenorhabditis elegans.</title>
        <authorList>
            <person name="Samuel B."/>
        </authorList>
    </citation>
    <scope>NUCLEOTIDE SEQUENCE [LARGE SCALE GENOMIC DNA]</scope>
    <source>
        <strain evidence="2 3">JUb89</strain>
    </source>
</reference>
<accession>A0A4R1XJ85</accession>
<dbReference type="InterPro" id="IPR041290">
    <property type="entry name" value="Tli4_C"/>
</dbReference>
<protein>
    <recommendedName>
        <fullName evidence="1">Tle cognate immunity protein 4 C-terminal domain-containing protein</fullName>
    </recommendedName>
</protein>
<proteinExistence type="predicted"/>
<dbReference type="AlphaFoldDB" id="A0A4R1XJ85"/>
<evidence type="ECO:0000313" key="3">
    <source>
        <dbReference type="Proteomes" id="UP000294963"/>
    </source>
</evidence>
<name>A0A4R1XJ85_ACICA</name>
<comment type="caution">
    <text evidence="2">The sequence shown here is derived from an EMBL/GenBank/DDBJ whole genome shotgun (WGS) entry which is preliminary data.</text>
</comment>
<keyword evidence="3" id="KW-1185">Reference proteome</keyword>
<sequence>MDLTLESESVYEDDGGLINRTKNNLKEEGALDQVLSSIHTLRKGTKKVNQFNGEEWIIAVPMKGRNGIESSWAYSGVANNNLYPSIQLDFTNGRDSITNPASISNKEAEYLYSEILKSIRYF</sequence>
<evidence type="ECO:0000313" key="2">
    <source>
        <dbReference type="EMBL" id="TCM59613.1"/>
    </source>
</evidence>
<dbReference type="OrthoDB" id="8752886at2"/>
<evidence type="ECO:0000259" key="1">
    <source>
        <dbReference type="Pfam" id="PF18426"/>
    </source>
</evidence>
<dbReference type="Pfam" id="PF18426">
    <property type="entry name" value="Tli4_C"/>
    <property type="match status" value="1"/>
</dbReference>
<gene>
    <name evidence="2" type="ORF">EC844_14012</name>
</gene>
<feature type="domain" description="Tle cognate immunity protein 4 C-terminal" evidence="1">
    <location>
        <begin position="4"/>
        <end position="121"/>
    </location>
</feature>
<dbReference type="EMBL" id="SLVJ01000040">
    <property type="protein sequence ID" value="TCM59613.1"/>
    <property type="molecule type" value="Genomic_DNA"/>
</dbReference>
<dbReference type="Proteomes" id="UP000294963">
    <property type="component" value="Unassembled WGS sequence"/>
</dbReference>